<keyword evidence="3" id="KW-1185">Reference proteome</keyword>
<dbReference type="Proteomes" id="UP000291334">
    <property type="component" value="Unassembled WGS sequence"/>
</dbReference>
<reference evidence="3 4" key="1">
    <citation type="submission" date="2018-06" db="EMBL/GenBank/DDBJ databases">
        <title>Three novel Pseudomonas species isolated from symptomatic oak.</title>
        <authorList>
            <person name="Bueno-Gonzalez V."/>
            <person name="Brady C."/>
        </authorList>
    </citation>
    <scope>NUCLEOTIDE SEQUENCE [LARGE SCALE GENOMIC DNA]</scope>
    <source>
        <strain evidence="2 3">P26B</strain>
        <strain evidence="1 4">P6B</strain>
    </source>
</reference>
<dbReference type="AlphaFoldDB" id="A0A4V2KCP7"/>
<dbReference type="EMBL" id="QJUL01000006">
    <property type="protein sequence ID" value="TBU95853.1"/>
    <property type="molecule type" value="Genomic_DNA"/>
</dbReference>
<dbReference type="RefSeq" id="WP_131174960.1">
    <property type="nucleotide sequence ID" value="NZ_QJUL01000006.1"/>
</dbReference>
<dbReference type="EMBL" id="QJUM01000003">
    <property type="protein sequence ID" value="TBV09016.1"/>
    <property type="molecule type" value="Genomic_DNA"/>
</dbReference>
<evidence type="ECO:0000313" key="2">
    <source>
        <dbReference type="EMBL" id="TBV09016.1"/>
    </source>
</evidence>
<accession>A0A4V2KCP7</accession>
<dbReference type="Proteomes" id="UP000293172">
    <property type="component" value="Unassembled WGS sequence"/>
</dbReference>
<organism evidence="1 4">
    <name type="scientific">Phytopseudomonas dryadis</name>
    <dbReference type="NCBI Taxonomy" id="2487520"/>
    <lineage>
        <taxon>Bacteria</taxon>
        <taxon>Pseudomonadati</taxon>
        <taxon>Pseudomonadota</taxon>
        <taxon>Gammaproteobacteria</taxon>
        <taxon>Pseudomonadales</taxon>
        <taxon>Pseudomonadaceae</taxon>
        <taxon>Phytopseudomonas</taxon>
    </lineage>
</organism>
<evidence type="ECO:0000313" key="3">
    <source>
        <dbReference type="Proteomes" id="UP000291334"/>
    </source>
</evidence>
<sequence length="113" mass="12197">MGISLAINSLVPIRRALLIRWGWALSLGFLCLVATPRAGADEPRPGVRHDGERVVIGACRSERSDRSMAGIASLRRLMREVPTPAAVAPGAAFAVRLVALRWAWASWRLAVAS</sequence>
<name>A0A4V2KCP7_9GAMM</name>
<protein>
    <submittedName>
        <fullName evidence="1">Uncharacterized protein</fullName>
    </submittedName>
</protein>
<gene>
    <name evidence="2" type="ORF">DNK34_03545</name>
    <name evidence="1" type="ORF">DNK44_05850</name>
</gene>
<evidence type="ECO:0000313" key="4">
    <source>
        <dbReference type="Proteomes" id="UP000293172"/>
    </source>
</evidence>
<proteinExistence type="predicted"/>
<evidence type="ECO:0000313" key="1">
    <source>
        <dbReference type="EMBL" id="TBU95853.1"/>
    </source>
</evidence>
<comment type="caution">
    <text evidence="1">The sequence shown here is derived from an EMBL/GenBank/DDBJ whole genome shotgun (WGS) entry which is preliminary data.</text>
</comment>